<evidence type="ECO:0000259" key="2">
    <source>
        <dbReference type="SMART" id="SM01117"/>
    </source>
</evidence>
<dbReference type="EMBL" id="NBCO01000034">
    <property type="protein sequence ID" value="ORC85533.1"/>
    <property type="molecule type" value="Genomic_DNA"/>
</dbReference>
<feature type="domain" description="Cytochrome b5 heme-binding" evidence="2">
    <location>
        <begin position="5"/>
        <end position="100"/>
    </location>
</feature>
<sequence length="114" mass="12668">MKRLFDAAELSKYNGESGAPIYISVMGVVYDCSAAAEFYGCGACYHIFAGKDVTRCLAKMLIDDKEANAGWCNLADEHREALEEWVDKYRAKYPVVGQFAPDEHFDSRGAAMEP</sequence>
<dbReference type="STRING" id="67003.A0A1X0NM31"/>
<dbReference type="PANTHER" id="PTHR10281:SF76">
    <property type="entry name" value="CALCUTTA CUP-RELATED"/>
    <property type="match status" value="1"/>
</dbReference>
<dbReference type="GO" id="GO:0016020">
    <property type="term" value="C:membrane"/>
    <property type="evidence" value="ECO:0007669"/>
    <property type="project" value="TreeGrafter"/>
</dbReference>
<comment type="caution">
    <text evidence="3">The sequence shown here is derived from an EMBL/GenBank/DDBJ whole genome shotgun (WGS) entry which is preliminary data.</text>
</comment>
<dbReference type="OrthoDB" id="547796at2759"/>
<dbReference type="RefSeq" id="XP_028879599.1">
    <property type="nucleotide sequence ID" value="XM_029029043.1"/>
</dbReference>
<dbReference type="GO" id="GO:0012505">
    <property type="term" value="C:endomembrane system"/>
    <property type="evidence" value="ECO:0007669"/>
    <property type="project" value="TreeGrafter"/>
</dbReference>
<evidence type="ECO:0000313" key="3">
    <source>
        <dbReference type="EMBL" id="ORC85533.1"/>
    </source>
</evidence>
<dbReference type="GeneID" id="39988823"/>
<keyword evidence="4" id="KW-1185">Reference proteome</keyword>
<dbReference type="SUPFAM" id="SSF55856">
    <property type="entry name" value="Cytochrome b5-like heme/steroid binding domain"/>
    <property type="match status" value="1"/>
</dbReference>
<name>A0A1X0NM31_9TRYP</name>
<protein>
    <submittedName>
        <fullName evidence="3">Membrane-associated progesterone binding protein 2</fullName>
    </submittedName>
</protein>
<proteinExistence type="inferred from homology"/>
<gene>
    <name evidence="3" type="ORF">TM35_000341450</name>
</gene>
<evidence type="ECO:0000256" key="1">
    <source>
        <dbReference type="ARBA" id="ARBA00038357"/>
    </source>
</evidence>
<dbReference type="Gene3D" id="3.10.120.10">
    <property type="entry name" value="Cytochrome b5-like heme/steroid binding domain"/>
    <property type="match status" value="1"/>
</dbReference>
<dbReference type="InterPro" id="IPR001199">
    <property type="entry name" value="Cyt_B5-like_heme/steroid-bd"/>
</dbReference>
<dbReference type="VEuPathDB" id="TriTrypDB:TM35_000341450"/>
<dbReference type="InterPro" id="IPR050577">
    <property type="entry name" value="MAPR/NEUFC/NENF-like"/>
</dbReference>
<evidence type="ECO:0000313" key="4">
    <source>
        <dbReference type="Proteomes" id="UP000192257"/>
    </source>
</evidence>
<dbReference type="Pfam" id="PF00173">
    <property type="entry name" value="Cyt-b5"/>
    <property type="match status" value="1"/>
</dbReference>
<reference evidence="3 4" key="1">
    <citation type="submission" date="2017-03" db="EMBL/GenBank/DDBJ databases">
        <title>An alternative strategy for trypanosome survival in the mammalian bloodstream revealed through genome and transcriptome analysis of the ubiquitous bovine parasite Trypanosoma (Megatrypanum) theileri.</title>
        <authorList>
            <person name="Kelly S."/>
            <person name="Ivens A."/>
            <person name="Mott A."/>
            <person name="O'Neill E."/>
            <person name="Emms D."/>
            <person name="Macleod O."/>
            <person name="Voorheis P."/>
            <person name="Matthews J."/>
            <person name="Matthews K."/>
            <person name="Carrington M."/>
        </authorList>
    </citation>
    <scope>NUCLEOTIDE SEQUENCE [LARGE SCALE GENOMIC DNA]</scope>
    <source>
        <strain evidence="3">Edinburgh</strain>
    </source>
</reference>
<dbReference type="PANTHER" id="PTHR10281">
    <property type="entry name" value="MEMBRANE-ASSOCIATED PROGESTERONE RECEPTOR COMPONENT-RELATED"/>
    <property type="match status" value="1"/>
</dbReference>
<dbReference type="Proteomes" id="UP000192257">
    <property type="component" value="Unassembled WGS sequence"/>
</dbReference>
<comment type="similarity">
    <text evidence="1">Belongs to the cytochrome b5 family. MAPR subfamily.</text>
</comment>
<organism evidence="3 4">
    <name type="scientific">Trypanosoma theileri</name>
    <dbReference type="NCBI Taxonomy" id="67003"/>
    <lineage>
        <taxon>Eukaryota</taxon>
        <taxon>Discoba</taxon>
        <taxon>Euglenozoa</taxon>
        <taxon>Kinetoplastea</taxon>
        <taxon>Metakinetoplastina</taxon>
        <taxon>Trypanosomatida</taxon>
        <taxon>Trypanosomatidae</taxon>
        <taxon>Trypanosoma</taxon>
    </lineage>
</organism>
<dbReference type="AlphaFoldDB" id="A0A1X0NM31"/>
<dbReference type="SMART" id="SM01117">
    <property type="entry name" value="Cyt-b5"/>
    <property type="match status" value="1"/>
</dbReference>
<dbReference type="InterPro" id="IPR036400">
    <property type="entry name" value="Cyt_B5-like_heme/steroid_sf"/>
</dbReference>
<accession>A0A1X0NM31</accession>